<evidence type="ECO:0000256" key="1">
    <source>
        <dbReference type="SAM" id="MobiDB-lite"/>
    </source>
</evidence>
<feature type="region of interest" description="Disordered" evidence="1">
    <location>
        <begin position="448"/>
        <end position="560"/>
    </location>
</feature>
<feature type="compositionally biased region" description="Low complexity" evidence="1">
    <location>
        <begin position="91"/>
        <end position="100"/>
    </location>
</feature>
<reference evidence="2" key="2">
    <citation type="submission" date="2023-02" db="EMBL/GenBank/DDBJ databases">
        <authorList>
            <consortium name="DOE Joint Genome Institute"/>
            <person name="Mondo S.J."/>
            <person name="Chang Y."/>
            <person name="Wang Y."/>
            <person name="Ahrendt S."/>
            <person name="Andreopoulos W."/>
            <person name="Barry K."/>
            <person name="Beard J."/>
            <person name="Benny G.L."/>
            <person name="Blankenship S."/>
            <person name="Bonito G."/>
            <person name="Cuomo C."/>
            <person name="Desiro A."/>
            <person name="Gervers K.A."/>
            <person name="Hundley H."/>
            <person name="Kuo A."/>
            <person name="LaButti K."/>
            <person name="Lang B.F."/>
            <person name="Lipzen A."/>
            <person name="O'Donnell K."/>
            <person name="Pangilinan J."/>
            <person name="Reynolds N."/>
            <person name="Sandor L."/>
            <person name="Smith M.W."/>
            <person name="Tsang A."/>
            <person name="Grigoriev I.V."/>
            <person name="Stajich J.E."/>
            <person name="Spatafora J.W."/>
        </authorList>
    </citation>
    <scope>NUCLEOTIDE SEQUENCE</scope>
    <source>
        <strain evidence="2">RSA 2281</strain>
    </source>
</reference>
<feature type="region of interest" description="Disordered" evidence="1">
    <location>
        <begin position="595"/>
        <end position="635"/>
    </location>
</feature>
<protein>
    <submittedName>
        <fullName evidence="2">Uncharacterized protein</fullName>
    </submittedName>
</protein>
<comment type="caution">
    <text evidence="2">The sequence shown here is derived from an EMBL/GenBank/DDBJ whole genome shotgun (WGS) entry which is preliminary data.</text>
</comment>
<reference evidence="2" key="1">
    <citation type="journal article" date="2022" name="IScience">
        <title>Evolution of zygomycete secretomes and the origins of terrestrial fungal ecologies.</title>
        <authorList>
            <person name="Chang Y."/>
            <person name="Wang Y."/>
            <person name="Mondo S."/>
            <person name="Ahrendt S."/>
            <person name="Andreopoulos W."/>
            <person name="Barry K."/>
            <person name="Beard J."/>
            <person name="Benny G.L."/>
            <person name="Blankenship S."/>
            <person name="Bonito G."/>
            <person name="Cuomo C."/>
            <person name="Desiro A."/>
            <person name="Gervers K.A."/>
            <person name="Hundley H."/>
            <person name="Kuo A."/>
            <person name="LaButti K."/>
            <person name="Lang B.F."/>
            <person name="Lipzen A."/>
            <person name="O'Donnell K."/>
            <person name="Pangilinan J."/>
            <person name="Reynolds N."/>
            <person name="Sandor L."/>
            <person name="Smith M.E."/>
            <person name="Tsang A."/>
            <person name="Grigoriev I.V."/>
            <person name="Stajich J.E."/>
            <person name="Spatafora J.W."/>
        </authorList>
    </citation>
    <scope>NUCLEOTIDE SEQUENCE</scope>
    <source>
        <strain evidence="2">RSA 2281</strain>
    </source>
</reference>
<dbReference type="AlphaFoldDB" id="A0AAD5PGX4"/>
<name>A0AAD5PGX4_9FUNG</name>
<feature type="region of interest" description="Disordered" evidence="1">
    <location>
        <begin position="30"/>
        <end position="113"/>
    </location>
</feature>
<dbReference type="EMBL" id="JAIXMP010000010">
    <property type="protein sequence ID" value="KAI9266587.1"/>
    <property type="molecule type" value="Genomic_DNA"/>
</dbReference>
<proteinExistence type="predicted"/>
<evidence type="ECO:0000313" key="3">
    <source>
        <dbReference type="Proteomes" id="UP001209540"/>
    </source>
</evidence>
<feature type="compositionally biased region" description="Low complexity" evidence="1">
    <location>
        <begin position="221"/>
        <end position="246"/>
    </location>
</feature>
<feature type="region of interest" description="Disordered" evidence="1">
    <location>
        <begin position="196"/>
        <end position="279"/>
    </location>
</feature>
<dbReference type="Proteomes" id="UP001209540">
    <property type="component" value="Unassembled WGS sequence"/>
</dbReference>
<feature type="compositionally biased region" description="Polar residues" evidence="1">
    <location>
        <begin position="263"/>
        <end position="279"/>
    </location>
</feature>
<feature type="compositionally biased region" description="Low complexity" evidence="1">
    <location>
        <begin position="484"/>
        <end position="507"/>
    </location>
</feature>
<gene>
    <name evidence="2" type="ORF">BDA99DRAFT_506102</name>
</gene>
<sequence>MVHRSSSLRQRYYDNDDIYYYNDEQENMDDPYYYYESTRASSSPRRRPSKSKSTTTTKPARRKKRSNSVSGEERTRRGRSNSISNGAGDASSSRSNSVNSTRRRVKNNNNHYPSYEDYYYYNNNDNHGQGRMPWGGGGMEDETFAPWATEVGPMFDSHGFYNDDFMYHNDMMTPWPHGPIAPEEYELNEINNNEGHHASTFSFRPRRQSSISNSKKKKRSSSISSQQTVVDNNNTNNNRPTNNNNVIYISDQPFDDTDYIPQRRNTIQGNGASSSSTTFQNLPHMQQEQQQNDHRSHTIRRRHSLYEQPSASMLMSPMMHGQEPNNIPMTTPSSTWIPPMASADAMPQNFINNNTNANQFSVMNQALLPQQQRPMPAPPPPPLMSQQQPILPPVGGGPMIPPMNQFSAMPMIPPRPPLIMPQPGIGVGMGPIPPFAHQQMMPPILPGLGGPLGLPHPPLPGLGGPLPPPMPPGPLDPGPGGSMGPVSVVPPTIAPTAAATRAVSPVAKNEESKPKETTKPKEASKPKEDPKPRSKSPVKKEETKVEKPKEDPPKAEAKSIPATTAAAAVTGAAAAVVAAAVEKAKESPKAAVAAAETETKKETEEKKEESVAKEIKEESEPKSVATPPKAEPGLRRSRSFFGGWLGGGGGGNVVKRQPVPIYHLSRWDPACVMPIGEAVKPPKISSLAMNTRGVRQPVYPRGHPLNQYLPQVPEPIPEMKNHTLSRRESTFVMAKAEELGMRQYIWCYRPMDPVSAENLTVVWGAFDMRNQYKLDRFLPHVIHKKPIDRNASINLYSQKDLPGRTIVKPMMEIGYNFRRSMSSKALVLEVVCLPNTDLGKLMVRHPKAKDENLDTAPGLSFARGRPGPGIGERLMRSIF</sequence>
<feature type="compositionally biased region" description="Pro residues" evidence="1">
    <location>
        <begin position="454"/>
        <end position="477"/>
    </location>
</feature>
<feature type="compositionally biased region" description="Basic and acidic residues" evidence="1">
    <location>
        <begin position="508"/>
        <end position="557"/>
    </location>
</feature>
<keyword evidence="3" id="KW-1185">Reference proteome</keyword>
<evidence type="ECO:0000313" key="2">
    <source>
        <dbReference type="EMBL" id="KAI9266587.1"/>
    </source>
</evidence>
<feature type="compositionally biased region" description="Basic and acidic residues" evidence="1">
    <location>
        <begin position="597"/>
        <end position="621"/>
    </location>
</feature>
<organism evidence="2 3">
    <name type="scientific">Phascolomyces articulosus</name>
    <dbReference type="NCBI Taxonomy" id="60185"/>
    <lineage>
        <taxon>Eukaryota</taxon>
        <taxon>Fungi</taxon>
        <taxon>Fungi incertae sedis</taxon>
        <taxon>Mucoromycota</taxon>
        <taxon>Mucoromycotina</taxon>
        <taxon>Mucoromycetes</taxon>
        <taxon>Mucorales</taxon>
        <taxon>Lichtheimiaceae</taxon>
        <taxon>Phascolomyces</taxon>
    </lineage>
</organism>
<accession>A0AAD5PGX4</accession>